<evidence type="ECO:0000313" key="2">
    <source>
        <dbReference type="EMBL" id="RXM34924.1"/>
    </source>
</evidence>
<sequence length="143" mass="16723">MRQTDELRDQQEQEKRKYIDDLTTDAEEAAKQKEKGTAFKVTRRICGSQYTTFAPSKVLTSEREQERRWAEHFKEIFNKEDPQEPVEVQETFKNINQLGKILQQLSKDYKIGKHPALTNSAELFKVDSDLAANILLLLFTKMK</sequence>
<protein>
    <submittedName>
        <fullName evidence="2">Uncharacterized protein</fullName>
    </submittedName>
</protein>
<gene>
    <name evidence="2" type="ORF">EOD39_13575</name>
</gene>
<dbReference type="EMBL" id="SCEB01214514">
    <property type="protein sequence ID" value="RXM34924.1"/>
    <property type="molecule type" value="Genomic_DNA"/>
</dbReference>
<dbReference type="AlphaFoldDB" id="A0A444UIE4"/>
<reference evidence="2 3" key="1">
    <citation type="submission" date="2019-01" db="EMBL/GenBank/DDBJ databases">
        <title>Draft Genome and Complete Hox-Cluster Characterization of the Sterlet Sturgeon (Acipenser ruthenus).</title>
        <authorList>
            <person name="Wei Q."/>
        </authorList>
    </citation>
    <scope>NUCLEOTIDE SEQUENCE [LARGE SCALE GENOMIC DNA]</scope>
    <source>
        <strain evidence="2">WHYD16114868_AA</strain>
        <tissue evidence="2">Blood</tissue>
    </source>
</reference>
<proteinExistence type="predicted"/>
<accession>A0A444UIE4</accession>
<organism evidence="2 3">
    <name type="scientific">Acipenser ruthenus</name>
    <name type="common">Sterlet sturgeon</name>
    <dbReference type="NCBI Taxonomy" id="7906"/>
    <lineage>
        <taxon>Eukaryota</taxon>
        <taxon>Metazoa</taxon>
        <taxon>Chordata</taxon>
        <taxon>Craniata</taxon>
        <taxon>Vertebrata</taxon>
        <taxon>Euteleostomi</taxon>
        <taxon>Actinopterygii</taxon>
        <taxon>Chondrostei</taxon>
        <taxon>Acipenseriformes</taxon>
        <taxon>Acipenseridae</taxon>
        <taxon>Acipenser</taxon>
    </lineage>
</organism>
<feature type="compositionally biased region" description="Basic and acidic residues" evidence="1">
    <location>
        <begin position="1"/>
        <end position="20"/>
    </location>
</feature>
<feature type="region of interest" description="Disordered" evidence="1">
    <location>
        <begin position="1"/>
        <end position="21"/>
    </location>
</feature>
<keyword evidence="3" id="KW-1185">Reference proteome</keyword>
<evidence type="ECO:0000313" key="3">
    <source>
        <dbReference type="Proteomes" id="UP000289886"/>
    </source>
</evidence>
<comment type="caution">
    <text evidence="2">The sequence shown here is derived from an EMBL/GenBank/DDBJ whole genome shotgun (WGS) entry which is preliminary data.</text>
</comment>
<evidence type="ECO:0000256" key="1">
    <source>
        <dbReference type="SAM" id="MobiDB-lite"/>
    </source>
</evidence>
<name>A0A444UIE4_ACIRT</name>
<dbReference type="Proteomes" id="UP000289886">
    <property type="component" value="Unassembled WGS sequence"/>
</dbReference>